<gene>
    <name evidence="2" type="ORF">PCOR1329_LOCUS45398</name>
</gene>
<comment type="caution">
    <text evidence="2">The sequence shown here is derived from an EMBL/GenBank/DDBJ whole genome shotgun (WGS) entry which is preliminary data.</text>
</comment>
<keyword evidence="3" id="KW-1185">Reference proteome</keyword>
<name>A0ABN9U6D2_9DINO</name>
<dbReference type="EMBL" id="CAUYUJ010015460">
    <property type="protein sequence ID" value="CAK0854208.1"/>
    <property type="molecule type" value="Genomic_DNA"/>
</dbReference>
<evidence type="ECO:0000313" key="3">
    <source>
        <dbReference type="Proteomes" id="UP001189429"/>
    </source>
</evidence>
<organism evidence="2 3">
    <name type="scientific">Prorocentrum cordatum</name>
    <dbReference type="NCBI Taxonomy" id="2364126"/>
    <lineage>
        <taxon>Eukaryota</taxon>
        <taxon>Sar</taxon>
        <taxon>Alveolata</taxon>
        <taxon>Dinophyceae</taxon>
        <taxon>Prorocentrales</taxon>
        <taxon>Prorocentraceae</taxon>
        <taxon>Prorocentrum</taxon>
    </lineage>
</organism>
<sequence>MALDPPSLDLPVTDAGQLARAGSWQARAASTRQPGASAAPTPRGVVLGPPGAPEASRRPRVATAGRSSEGWSGRCPERVRGVDAERGWPSAGPRRVHAAATLARALSVEGHPQQKPLIRIVTTATSSKSACESGGGVCVV</sequence>
<feature type="region of interest" description="Disordered" evidence="1">
    <location>
        <begin position="1"/>
        <end position="76"/>
    </location>
</feature>
<proteinExistence type="predicted"/>
<evidence type="ECO:0000313" key="2">
    <source>
        <dbReference type="EMBL" id="CAK0854208.1"/>
    </source>
</evidence>
<reference evidence="2" key="1">
    <citation type="submission" date="2023-10" db="EMBL/GenBank/DDBJ databases">
        <authorList>
            <person name="Chen Y."/>
            <person name="Shah S."/>
            <person name="Dougan E. K."/>
            <person name="Thang M."/>
            <person name="Chan C."/>
        </authorList>
    </citation>
    <scope>NUCLEOTIDE SEQUENCE [LARGE SCALE GENOMIC DNA]</scope>
</reference>
<accession>A0ABN9U6D2</accession>
<dbReference type="Proteomes" id="UP001189429">
    <property type="component" value="Unassembled WGS sequence"/>
</dbReference>
<evidence type="ECO:0000256" key="1">
    <source>
        <dbReference type="SAM" id="MobiDB-lite"/>
    </source>
</evidence>
<protein>
    <submittedName>
        <fullName evidence="2">Uncharacterized protein</fullName>
    </submittedName>
</protein>